<comment type="similarity">
    <text evidence="2">Belongs to the beta-catenin family.</text>
</comment>
<comment type="subcellular location">
    <subcellularLocation>
        <location evidence="1">Vacuole membrane</location>
        <topology evidence="1">Lipid-anchor</topology>
    </subcellularLocation>
</comment>
<evidence type="ECO:0000313" key="10">
    <source>
        <dbReference type="Proteomes" id="UP000246464"/>
    </source>
</evidence>
<evidence type="ECO:0000256" key="2">
    <source>
        <dbReference type="ARBA" id="ARBA00005462"/>
    </source>
</evidence>
<dbReference type="AlphaFoldDB" id="A0A2U9CI57"/>
<dbReference type="PANTHER" id="PTHR47249:SF1">
    <property type="entry name" value="VACUOLAR PROTEIN 8"/>
    <property type="match status" value="1"/>
</dbReference>
<name>A0A2U9CI57_SCOMX</name>
<evidence type="ECO:0000256" key="5">
    <source>
        <dbReference type="ARBA" id="ARBA00023136"/>
    </source>
</evidence>
<dbReference type="EMBL" id="CP026259">
    <property type="protein sequence ID" value="AWP16177.1"/>
    <property type="molecule type" value="Genomic_DNA"/>
</dbReference>
<evidence type="ECO:0000256" key="1">
    <source>
        <dbReference type="ARBA" id="ARBA00004592"/>
    </source>
</evidence>
<dbReference type="GO" id="GO:0043495">
    <property type="term" value="F:protein-membrane adaptor activity"/>
    <property type="evidence" value="ECO:0007669"/>
    <property type="project" value="InterPro"/>
</dbReference>
<protein>
    <recommendedName>
        <fullName evidence="7">Vacuolar protein 8</fullName>
    </recommendedName>
</protein>
<dbReference type="SMART" id="SM00185">
    <property type="entry name" value="ARM"/>
    <property type="match status" value="5"/>
</dbReference>
<feature type="repeat" description="ARM" evidence="8">
    <location>
        <begin position="236"/>
        <end position="278"/>
    </location>
</feature>
<dbReference type="Proteomes" id="UP000246464">
    <property type="component" value="Chromosome 17"/>
</dbReference>
<keyword evidence="5" id="KW-0472">Membrane</keyword>
<dbReference type="InterPro" id="IPR045156">
    <property type="entry name" value="Vac8"/>
</dbReference>
<evidence type="ECO:0000256" key="4">
    <source>
        <dbReference type="ARBA" id="ARBA00022737"/>
    </source>
</evidence>
<dbReference type="SUPFAM" id="SSF48371">
    <property type="entry name" value="ARM repeat"/>
    <property type="match status" value="1"/>
</dbReference>
<dbReference type="InterPro" id="IPR000225">
    <property type="entry name" value="Armadillo"/>
</dbReference>
<sequence>MASSLCENCSRLVKELAAHLRRICREFEQKIRDVFRELCQCTCFRVTPERSLLRRETQEFLRPLHEDESQLLSQEGLQTLTRLAASENTDLQMTAAMYYLHVSHHLKSRLPDDFMEPVMTLLLSPDLDVQKTVSLALVNLLVKNNVCKELVIEMGMLVPILELFQSGDGTAQCHSCACVAMLASSESNRDAIIVDGIIPLLALAKSYDPRVQRNATWALLHLTHSDWSTRILCQAGGIPVLVLLLQSSDSEVQFCGCTALCNIAAIQEHHPKLLSIGGHYLLKSLLTLTSSSVQKNSAQACRCLQTLSKNVLIQEQLMELDCVPPLKALLKTPTAAWTEPAMTLLCALSAHPPNHDCLVSEGLLDEVGQLLRHHRSSSAAITHGCEIVTNLSCSGGGQQAVMESLCLSGLLGALLSPALSDDTLLHVTSCLRHLMTWDLLRCNLSATITAEQVLGLVKLSGQTHKPLLSYNCAAITSKLEMTEEIFALLRPHYSTVSQYLLVFLQKKDVKFQQLGIVTIFNLKKDGDFSSLLADSELEVQLDQVHAQTEETRRLLQMVQPLPPSPVNPPLSQTKH</sequence>
<dbReference type="GO" id="GO:0071562">
    <property type="term" value="P:nucleus-vacuole junction assembly"/>
    <property type="evidence" value="ECO:0007669"/>
    <property type="project" value="InterPro"/>
</dbReference>
<evidence type="ECO:0000256" key="3">
    <source>
        <dbReference type="ARBA" id="ARBA00022554"/>
    </source>
</evidence>
<gene>
    <name evidence="9" type="ORF">SMAX5B_008977</name>
</gene>
<dbReference type="InterPro" id="IPR011989">
    <property type="entry name" value="ARM-like"/>
</dbReference>
<dbReference type="OMA" id="VWDKPDG"/>
<evidence type="ECO:0000256" key="6">
    <source>
        <dbReference type="ARBA" id="ARBA00023288"/>
    </source>
</evidence>
<keyword evidence="3" id="KW-0926">Vacuole</keyword>
<reference evidence="9 10" key="1">
    <citation type="submission" date="2017-12" db="EMBL/GenBank/DDBJ databases">
        <title>Integrating genomic resources of turbot (Scophthalmus maximus) in depth evaluation of genetic and physical mapping variation across individuals.</title>
        <authorList>
            <person name="Martinez P."/>
        </authorList>
    </citation>
    <scope>NUCLEOTIDE SEQUENCE [LARGE SCALE GENOMIC DNA]</scope>
</reference>
<dbReference type="InterPro" id="IPR016024">
    <property type="entry name" value="ARM-type_fold"/>
</dbReference>
<dbReference type="Gene3D" id="1.25.10.10">
    <property type="entry name" value="Leucine-rich Repeat Variant"/>
    <property type="match status" value="2"/>
</dbReference>
<evidence type="ECO:0000313" key="9">
    <source>
        <dbReference type="EMBL" id="AWP16177.1"/>
    </source>
</evidence>
<dbReference type="GO" id="GO:0005774">
    <property type="term" value="C:vacuolar membrane"/>
    <property type="evidence" value="ECO:0007669"/>
    <property type="project" value="UniProtKB-SubCell"/>
</dbReference>
<evidence type="ECO:0000256" key="7">
    <source>
        <dbReference type="ARBA" id="ARBA00026209"/>
    </source>
</evidence>
<organism evidence="9 10">
    <name type="scientific">Scophthalmus maximus</name>
    <name type="common">Turbot</name>
    <name type="synonym">Psetta maxima</name>
    <dbReference type="NCBI Taxonomy" id="52904"/>
    <lineage>
        <taxon>Eukaryota</taxon>
        <taxon>Metazoa</taxon>
        <taxon>Chordata</taxon>
        <taxon>Craniata</taxon>
        <taxon>Vertebrata</taxon>
        <taxon>Euteleostomi</taxon>
        <taxon>Actinopterygii</taxon>
        <taxon>Neopterygii</taxon>
        <taxon>Teleostei</taxon>
        <taxon>Neoteleostei</taxon>
        <taxon>Acanthomorphata</taxon>
        <taxon>Carangaria</taxon>
        <taxon>Pleuronectiformes</taxon>
        <taxon>Pleuronectoidei</taxon>
        <taxon>Scophthalmidae</taxon>
        <taxon>Scophthalmus</taxon>
    </lineage>
</organism>
<keyword evidence="10" id="KW-1185">Reference proteome</keyword>
<proteinExistence type="inferred from homology"/>
<dbReference type="STRING" id="52904.ENSSMAP00000022142"/>
<dbReference type="PANTHER" id="PTHR47249">
    <property type="entry name" value="VACUOLAR PROTEIN 8"/>
    <property type="match status" value="1"/>
</dbReference>
<accession>A0A2U9CI57</accession>
<keyword evidence="6" id="KW-0449">Lipoprotein</keyword>
<dbReference type="Pfam" id="PF00514">
    <property type="entry name" value="Arm"/>
    <property type="match status" value="2"/>
</dbReference>
<keyword evidence="4" id="KW-0677">Repeat</keyword>
<dbReference type="PROSITE" id="PS50176">
    <property type="entry name" value="ARM_REPEAT"/>
    <property type="match status" value="1"/>
</dbReference>
<evidence type="ECO:0000256" key="8">
    <source>
        <dbReference type="PROSITE-ProRule" id="PRU00259"/>
    </source>
</evidence>